<dbReference type="PIRSF" id="PIRSF001589">
    <property type="entry name" value="Asn_synthetase_glu-h"/>
    <property type="match status" value="1"/>
</dbReference>
<dbReference type="Gene3D" id="3.60.20.10">
    <property type="entry name" value="Glutamine Phosphoribosylpyrophosphate, subunit 1, domain 1"/>
    <property type="match status" value="1"/>
</dbReference>
<reference evidence="13" key="1">
    <citation type="submission" date="2023-07" db="EMBL/GenBank/DDBJ databases">
        <title>Functional and genomic diversity of the sorghum phyllosphere microbiome.</title>
        <authorList>
            <person name="Shade A."/>
        </authorList>
    </citation>
    <scope>NUCLEOTIDE SEQUENCE</scope>
    <source>
        <strain evidence="13">SORGH_AS_1067</strain>
    </source>
</reference>
<evidence type="ECO:0000256" key="10">
    <source>
        <dbReference type="PIRSR" id="PIRSR001589-2"/>
    </source>
</evidence>
<comment type="caution">
    <text evidence="13">The sequence shown here is derived from an EMBL/GenBank/DDBJ whole genome shotgun (WGS) entry which is preliminary data.</text>
</comment>
<comment type="pathway">
    <text evidence="1">Amino-acid biosynthesis; L-asparagine biosynthesis; L-asparagine from L-aspartate (L-Gln route): step 1/1.</text>
</comment>
<evidence type="ECO:0000256" key="8">
    <source>
        <dbReference type="ARBA" id="ARBA00048741"/>
    </source>
</evidence>
<evidence type="ECO:0000313" key="13">
    <source>
        <dbReference type="EMBL" id="MDQ1103004.1"/>
    </source>
</evidence>
<keyword evidence="13" id="KW-0436">Ligase</keyword>
<evidence type="ECO:0000259" key="12">
    <source>
        <dbReference type="PROSITE" id="PS51278"/>
    </source>
</evidence>
<dbReference type="GO" id="GO:0004066">
    <property type="term" value="F:asparagine synthase (glutamine-hydrolyzing) activity"/>
    <property type="evidence" value="ECO:0007669"/>
    <property type="project" value="UniProtKB-EC"/>
</dbReference>
<dbReference type="InterPro" id="IPR051786">
    <property type="entry name" value="ASN_synthetase/amidase"/>
</dbReference>
<comment type="catalytic activity">
    <reaction evidence="8">
        <text>L-aspartate + L-glutamine + ATP + H2O = L-asparagine + L-glutamate + AMP + diphosphate + H(+)</text>
        <dbReference type="Rhea" id="RHEA:12228"/>
        <dbReference type="ChEBI" id="CHEBI:15377"/>
        <dbReference type="ChEBI" id="CHEBI:15378"/>
        <dbReference type="ChEBI" id="CHEBI:29985"/>
        <dbReference type="ChEBI" id="CHEBI:29991"/>
        <dbReference type="ChEBI" id="CHEBI:30616"/>
        <dbReference type="ChEBI" id="CHEBI:33019"/>
        <dbReference type="ChEBI" id="CHEBI:58048"/>
        <dbReference type="ChEBI" id="CHEBI:58359"/>
        <dbReference type="ChEBI" id="CHEBI:456215"/>
        <dbReference type="EC" id="6.3.5.4"/>
    </reaction>
</comment>
<evidence type="ECO:0000256" key="6">
    <source>
        <dbReference type="ARBA" id="ARBA00022888"/>
    </source>
</evidence>
<dbReference type="Proteomes" id="UP001239215">
    <property type="component" value="Unassembled WGS sequence"/>
</dbReference>
<keyword evidence="4 10" id="KW-0547">Nucleotide-binding</keyword>
<evidence type="ECO:0000256" key="1">
    <source>
        <dbReference type="ARBA" id="ARBA00005187"/>
    </source>
</evidence>
<sequence length="617" mass="67045">MCAISGLVDVTGRTAGATDAVAAMNDAQGHRGPDGAGIWSSSQAVLGHRRLAVIDPEHGQQPRVLPLPERRGELVLTYNGELYNFRELRAVLRRAGHGFTTGTDTEVLLAAWAQWGPRAVEHLNGIFAFAVWDSAAQEVWLVRDHLGVKPLHYHRDGSRLLFASEPKGILAHPEVATALDADGLRLLSLPLLKVPGTSPFAGIEEVPPGSVLRFGRDGTRTTRYWSLADALATPEPAGSPAAAADEVRALLEDVVARQTISDVPLATFLSGGLDSSVITALTREHLGADAELRTFSVDFSDAEGDPGSRTAQDRLHARLAADHLRTTHHNVVLDADALLDPALRLEGIRARDLPNGFGDLDTSLLTLCRRVKEHASVALSGEAADEVLGGYLWFTLPEAVGADTFPWIADTPAHGRLHPRQQALLPERLRKELDLDAFVADEYRSALASLDLPDSLSPSARRQREITYLATTYFLPLLLDRNDRLSMAAGLEARVPFCDHRLVEALVRLPEHVRRGAGREKAVLRDAIGTSLPTPVRERRKSPYPTSPDPRYATRLRTQLTEVLSAPPDDIDAYLDAEVLRPDRATSGAGTGLVSNYEAEVVLNLAAWLEAYRPALV</sequence>
<dbReference type="CDD" id="cd00712">
    <property type="entry name" value="AsnB"/>
    <property type="match status" value="1"/>
</dbReference>
<organism evidence="13 14">
    <name type="scientific">Nocardioides zeae</name>
    <dbReference type="NCBI Taxonomy" id="1457234"/>
    <lineage>
        <taxon>Bacteria</taxon>
        <taxon>Bacillati</taxon>
        <taxon>Actinomycetota</taxon>
        <taxon>Actinomycetes</taxon>
        <taxon>Propionibacteriales</taxon>
        <taxon>Nocardioidaceae</taxon>
        <taxon>Nocardioides</taxon>
    </lineage>
</organism>
<dbReference type="EMBL" id="JAUTAN010000001">
    <property type="protein sequence ID" value="MDQ1103004.1"/>
    <property type="molecule type" value="Genomic_DNA"/>
</dbReference>
<dbReference type="InterPro" id="IPR014729">
    <property type="entry name" value="Rossmann-like_a/b/a_fold"/>
</dbReference>
<dbReference type="InterPro" id="IPR006426">
    <property type="entry name" value="Asn_synth_AEB"/>
</dbReference>
<feature type="active site" description="For GATase activity" evidence="9">
    <location>
        <position position="2"/>
    </location>
</feature>
<feature type="binding site" evidence="10">
    <location>
        <begin position="380"/>
        <end position="381"/>
    </location>
    <ligand>
        <name>ATP</name>
        <dbReference type="ChEBI" id="CHEBI:30616"/>
    </ligand>
</feature>
<dbReference type="GO" id="GO:0006529">
    <property type="term" value="P:asparagine biosynthetic process"/>
    <property type="evidence" value="ECO:0007669"/>
    <property type="project" value="UniProtKB-KW"/>
</dbReference>
<dbReference type="GO" id="GO:0005829">
    <property type="term" value="C:cytosol"/>
    <property type="evidence" value="ECO:0007669"/>
    <property type="project" value="TreeGrafter"/>
</dbReference>
<evidence type="ECO:0000256" key="4">
    <source>
        <dbReference type="ARBA" id="ARBA00022741"/>
    </source>
</evidence>
<feature type="binding site" evidence="10">
    <location>
        <position position="104"/>
    </location>
    <ligand>
        <name>L-glutamine</name>
        <dbReference type="ChEBI" id="CHEBI:58359"/>
    </ligand>
</feature>
<accession>A0AAJ1TVZ6</accession>
<dbReference type="PROSITE" id="PS51278">
    <property type="entry name" value="GATASE_TYPE_2"/>
    <property type="match status" value="1"/>
</dbReference>
<name>A0AAJ1TVZ6_9ACTN</name>
<dbReference type="AlphaFoldDB" id="A0AAJ1TVZ6"/>
<keyword evidence="6 9" id="KW-0061">Asparagine biosynthesis</keyword>
<dbReference type="SUPFAM" id="SSF56235">
    <property type="entry name" value="N-terminal nucleophile aminohydrolases (Ntn hydrolases)"/>
    <property type="match status" value="1"/>
</dbReference>
<evidence type="ECO:0000313" key="14">
    <source>
        <dbReference type="Proteomes" id="UP001239215"/>
    </source>
</evidence>
<dbReference type="NCBIfam" id="TIGR01536">
    <property type="entry name" value="asn_synth_AEB"/>
    <property type="match status" value="1"/>
</dbReference>
<evidence type="ECO:0000256" key="3">
    <source>
        <dbReference type="ARBA" id="ARBA00012737"/>
    </source>
</evidence>
<keyword evidence="5 10" id="KW-0067">ATP-binding</keyword>
<dbReference type="InterPro" id="IPR001962">
    <property type="entry name" value="Asn_synthase"/>
</dbReference>
<dbReference type="InterPro" id="IPR017932">
    <property type="entry name" value="GATase_2_dom"/>
</dbReference>
<feature type="binding site" evidence="10">
    <location>
        <position position="297"/>
    </location>
    <ligand>
        <name>ATP</name>
        <dbReference type="ChEBI" id="CHEBI:30616"/>
    </ligand>
</feature>
<dbReference type="Pfam" id="PF13537">
    <property type="entry name" value="GATase_7"/>
    <property type="match status" value="1"/>
</dbReference>
<evidence type="ECO:0000256" key="7">
    <source>
        <dbReference type="ARBA" id="ARBA00022962"/>
    </source>
</evidence>
<feature type="domain" description="Glutamine amidotransferase type-2" evidence="12">
    <location>
        <begin position="2"/>
        <end position="217"/>
    </location>
</feature>
<keyword evidence="9" id="KW-0028">Amino-acid biosynthesis</keyword>
<dbReference type="PANTHER" id="PTHR43284">
    <property type="entry name" value="ASPARAGINE SYNTHETASE (GLUTAMINE-HYDROLYZING)"/>
    <property type="match status" value="1"/>
</dbReference>
<dbReference type="RefSeq" id="WP_307198452.1">
    <property type="nucleotide sequence ID" value="NZ_JAUTAN010000001.1"/>
</dbReference>
<dbReference type="InterPro" id="IPR033738">
    <property type="entry name" value="AsnB_N"/>
</dbReference>
<evidence type="ECO:0000256" key="5">
    <source>
        <dbReference type="ARBA" id="ARBA00022840"/>
    </source>
</evidence>
<dbReference type="InterPro" id="IPR029055">
    <property type="entry name" value="Ntn_hydrolases_N"/>
</dbReference>
<keyword evidence="7 9" id="KW-0315">Glutamine amidotransferase</keyword>
<protein>
    <recommendedName>
        <fullName evidence="3">asparagine synthase (glutamine-hydrolyzing)</fullName>
        <ecNumber evidence="3">6.3.5.4</ecNumber>
    </recommendedName>
</protein>
<evidence type="ECO:0000256" key="2">
    <source>
        <dbReference type="ARBA" id="ARBA00005752"/>
    </source>
</evidence>
<comment type="similarity">
    <text evidence="2">Belongs to the asparagine synthetase family.</text>
</comment>
<feature type="site" description="Important for beta-aspartyl-AMP intermediate formation" evidence="11">
    <location>
        <position position="382"/>
    </location>
</feature>
<dbReference type="PANTHER" id="PTHR43284:SF1">
    <property type="entry name" value="ASPARAGINE SYNTHETASE"/>
    <property type="match status" value="1"/>
</dbReference>
<evidence type="ECO:0000256" key="11">
    <source>
        <dbReference type="PIRSR" id="PIRSR001589-3"/>
    </source>
</evidence>
<dbReference type="Gene3D" id="3.40.50.620">
    <property type="entry name" value="HUPs"/>
    <property type="match status" value="1"/>
</dbReference>
<proteinExistence type="inferred from homology"/>
<dbReference type="CDD" id="cd01991">
    <property type="entry name" value="Asn_synthase_B_C"/>
    <property type="match status" value="1"/>
</dbReference>
<dbReference type="SUPFAM" id="SSF52402">
    <property type="entry name" value="Adenine nucleotide alpha hydrolases-like"/>
    <property type="match status" value="1"/>
</dbReference>
<dbReference type="EC" id="6.3.5.4" evidence="3"/>
<gene>
    <name evidence="13" type="ORF">QE405_000288</name>
</gene>
<dbReference type="GO" id="GO:0005524">
    <property type="term" value="F:ATP binding"/>
    <property type="evidence" value="ECO:0007669"/>
    <property type="project" value="UniProtKB-KW"/>
</dbReference>
<evidence type="ECO:0000256" key="9">
    <source>
        <dbReference type="PIRSR" id="PIRSR001589-1"/>
    </source>
</evidence>
<dbReference type="Pfam" id="PF00733">
    <property type="entry name" value="Asn_synthase"/>
    <property type="match status" value="1"/>
</dbReference>